<reference evidence="1" key="1">
    <citation type="submission" date="2014-11" db="EMBL/GenBank/DDBJ databases">
        <authorList>
            <person name="Otto D Thomas"/>
            <person name="Naeem Raeece"/>
        </authorList>
    </citation>
    <scope>NUCLEOTIDE SEQUENCE</scope>
</reference>
<gene>
    <name evidence="1" type="ORF">Cvel_9676</name>
</gene>
<organism evidence="1">
    <name type="scientific">Chromera velia CCMP2878</name>
    <dbReference type="NCBI Taxonomy" id="1169474"/>
    <lineage>
        <taxon>Eukaryota</taxon>
        <taxon>Sar</taxon>
        <taxon>Alveolata</taxon>
        <taxon>Colpodellida</taxon>
        <taxon>Chromeraceae</taxon>
        <taxon>Chromera</taxon>
    </lineage>
</organism>
<proteinExistence type="predicted"/>
<dbReference type="EMBL" id="CDMZ01004485">
    <property type="protein sequence ID" value="CEM49891.1"/>
    <property type="molecule type" value="Genomic_DNA"/>
</dbReference>
<evidence type="ECO:0000313" key="1">
    <source>
        <dbReference type="EMBL" id="CEM49891.1"/>
    </source>
</evidence>
<accession>A0A0G4HZB9</accession>
<name>A0A0G4HZB9_9ALVE</name>
<sequence>MAGSGITAKSAGGTVSASMGAFEGCVESAVGVEFVSTVGREPTLGIVEELRFVYTIGTNTSVLSDERTTRCSWPEGPNRGFDTGMTQCFD</sequence>
<dbReference type="AlphaFoldDB" id="A0A0G4HZB9"/>
<dbReference type="VEuPathDB" id="CryptoDB:Cvel_9676"/>
<protein>
    <submittedName>
        <fullName evidence="1">Uncharacterized protein</fullName>
    </submittedName>
</protein>